<keyword evidence="2" id="KW-1185">Reference proteome</keyword>
<comment type="caution">
    <text evidence="1">The sequence shown here is derived from an EMBL/GenBank/DDBJ whole genome shotgun (WGS) entry which is preliminary data.</text>
</comment>
<dbReference type="Proteomes" id="UP000774617">
    <property type="component" value="Unassembled WGS sequence"/>
</dbReference>
<evidence type="ECO:0000313" key="1">
    <source>
        <dbReference type="EMBL" id="KAH7058977.1"/>
    </source>
</evidence>
<gene>
    <name evidence="1" type="ORF">B0J12DRAFT_696644</name>
</gene>
<dbReference type="EMBL" id="JAGTJR010000006">
    <property type="protein sequence ID" value="KAH7058977.1"/>
    <property type="molecule type" value="Genomic_DNA"/>
</dbReference>
<reference evidence="1 2" key="1">
    <citation type="journal article" date="2021" name="Nat. Commun.">
        <title>Genetic determinants of endophytism in the Arabidopsis root mycobiome.</title>
        <authorList>
            <person name="Mesny F."/>
            <person name="Miyauchi S."/>
            <person name="Thiergart T."/>
            <person name="Pickel B."/>
            <person name="Atanasova L."/>
            <person name="Karlsson M."/>
            <person name="Huettel B."/>
            <person name="Barry K.W."/>
            <person name="Haridas S."/>
            <person name="Chen C."/>
            <person name="Bauer D."/>
            <person name="Andreopoulos W."/>
            <person name="Pangilinan J."/>
            <person name="LaButti K."/>
            <person name="Riley R."/>
            <person name="Lipzen A."/>
            <person name="Clum A."/>
            <person name="Drula E."/>
            <person name="Henrissat B."/>
            <person name="Kohler A."/>
            <person name="Grigoriev I.V."/>
            <person name="Martin F.M."/>
            <person name="Hacquard S."/>
        </authorList>
    </citation>
    <scope>NUCLEOTIDE SEQUENCE [LARGE SCALE GENOMIC DNA]</scope>
    <source>
        <strain evidence="1 2">MPI-SDFR-AT-0080</strain>
    </source>
</reference>
<proteinExistence type="predicted"/>
<accession>A0ABQ8GKP0</accession>
<protein>
    <recommendedName>
        <fullName evidence="3">Secreted protein</fullName>
    </recommendedName>
</protein>
<evidence type="ECO:0000313" key="2">
    <source>
        <dbReference type="Proteomes" id="UP000774617"/>
    </source>
</evidence>
<sequence>MAPKIRSGLRPPQQAGPALLWCVVALLRDRQARFSRCACPMTPARLAPRLCFFFNHLVRSPGSPATPQPAAVQMARTVGARRMPCNALQRAARLHCSISQASI</sequence>
<name>A0ABQ8GKP0_9PEZI</name>
<organism evidence="1 2">
    <name type="scientific">Macrophomina phaseolina</name>
    <dbReference type="NCBI Taxonomy" id="35725"/>
    <lineage>
        <taxon>Eukaryota</taxon>
        <taxon>Fungi</taxon>
        <taxon>Dikarya</taxon>
        <taxon>Ascomycota</taxon>
        <taxon>Pezizomycotina</taxon>
        <taxon>Dothideomycetes</taxon>
        <taxon>Dothideomycetes incertae sedis</taxon>
        <taxon>Botryosphaeriales</taxon>
        <taxon>Botryosphaeriaceae</taxon>
        <taxon>Macrophomina</taxon>
    </lineage>
</organism>
<evidence type="ECO:0008006" key="3">
    <source>
        <dbReference type="Google" id="ProtNLM"/>
    </source>
</evidence>